<evidence type="ECO:0000313" key="2">
    <source>
        <dbReference type="Proteomes" id="UP000242418"/>
    </source>
</evidence>
<reference evidence="1 2" key="1">
    <citation type="submission" date="2016-10" db="EMBL/GenBank/DDBJ databases">
        <authorList>
            <person name="Varghese N."/>
            <person name="Submissions S."/>
        </authorList>
    </citation>
    <scope>NUCLEOTIDE SEQUENCE [LARGE SCALE GENOMIC DNA]</scope>
    <source>
        <strain evidence="1 2">DSM 17833</strain>
    </source>
</reference>
<dbReference type="EMBL" id="FMTL01000002">
    <property type="protein sequence ID" value="SCW69285.1"/>
    <property type="molecule type" value="Genomic_DNA"/>
</dbReference>
<keyword evidence="2" id="KW-1185">Reference proteome</keyword>
<proteinExistence type="predicted"/>
<name>A0AB37Z954_9PSED</name>
<organism evidence="1 2">
    <name type="scientific">Pseudomonas peli</name>
    <dbReference type="NCBI Taxonomy" id="592361"/>
    <lineage>
        <taxon>Bacteria</taxon>
        <taxon>Pseudomonadati</taxon>
        <taxon>Pseudomonadota</taxon>
        <taxon>Gammaproteobacteria</taxon>
        <taxon>Pseudomonadales</taxon>
        <taxon>Pseudomonadaceae</taxon>
        <taxon>Pseudomonas</taxon>
    </lineage>
</organism>
<comment type="caution">
    <text evidence="1">The sequence shown here is derived from an EMBL/GenBank/DDBJ whole genome shotgun (WGS) entry which is preliminary data.</text>
</comment>
<sequence>MTTPHNPRTPAPSTVSHKRIAPLVISARIRLSAIRLAAIKLIPKATLPKPTQADLPNSLFNALHEFNTPQRPS</sequence>
<dbReference type="Proteomes" id="UP000242418">
    <property type="component" value="Unassembled WGS sequence"/>
</dbReference>
<dbReference type="AlphaFoldDB" id="A0AB37Z954"/>
<protein>
    <submittedName>
        <fullName evidence="1">Uncharacterized protein</fullName>
    </submittedName>
</protein>
<evidence type="ECO:0000313" key="1">
    <source>
        <dbReference type="EMBL" id="SCW69285.1"/>
    </source>
</evidence>
<gene>
    <name evidence="1" type="ORF">SAMN05216370_2867</name>
</gene>
<dbReference type="RefSeq" id="WP_143003819.1">
    <property type="nucleotide sequence ID" value="NZ_FMTL01000002.1"/>
</dbReference>
<accession>A0AB37Z954</accession>